<evidence type="ECO:0000313" key="2">
    <source>
        <dbReference type="EMBL" id="MBU3064080.1"/>
    </source>
</evidence>
<sequence>MNEIPPNEVGRRLREIRVWRGLSLETAAGLAGISYGYLGRLERGEQALTNRRTLEAIAHALRVAPSEFSAQPWESTGGVSSDAYAGLVAIENALEICELGDDPGGPLREWPEILTDLAVAEALREATDYPAVCELAPKLLIELHAAYVRRPDLRKEVLIGLIRCYYPLATTAKRLGVRGLPIMMVKAAQACAEELGSPAWIGFTTWLRGTVSGSMSREQQYQRAIATSERISKHLDDPEVIEAYGMIHLSAALAAAVQDDRSTADTHLAEAAAVADRMDDEIGTFGRLWFGRTNVDVWRSSIGLELGDGIAAVERANGVPIDSIPSKSRRANYYAEAGCALLADPAYQDRGMGLLVKAESLAPQQVRSDFFVREAVSNHLRTARRDAGGRELRGLAWRLGIAPELRPQSH</sequence>
<dbReference type="Gene3D" id="1.10.260.40">
    <property type="entry name" value="lambda repressor-like DNA-binding domains"/>
    <property type="match status" value="1"/>
</dbReference>
<feature type="domain" description="HTH cro/C1-type" evidence="1">
    <location>
        <begin position="13"/>
        <end position="68"/>
    </location>
</feature>
<protein>
    <submittedName>
        <fullName evidence="2">Helix-turn-helix transcriptional regulator</fullName>
    </submittedName>
</protein>
<reference evidence="2 3" key="1">
    <citation type="submission" date="2021-06" db="EMBL/GenBank/DDBJ databases">
        <title>Actinomycetes sequencing.</title>
        <authorList>
            <person name="Shan Q."/>
        </authorList>
    </citation>
    <scope>NUCLEOTIDE SEQUENCE [LARGE SCALE GENOMIC DNA]</scope>
    <source>
        <strain evidence="2 3">NEAU-G5</strain>
    </source>
</reference>
<keyword evidence="3" id="KW-1185">Reference proteome</keyword>
<evidence type="ECO:0000313" key="3">
    <source>
        <dbReference type="Proteomes" id="UP000733379"/>
    </source>
</evidence>
<gene>
    <name evidence="2" type="ORF">KO481_21425</name>
</gene>
<proteinExistence type="predicted"/>
<comment type="caution">
    <text evidence="2">The sequence shown here is derived from an EMBL/GenBank/DDBJ whole genome shotgun (WGS) entry which is preliminary data.</text>
</comment>
<accession>A0ABS6B2Q9</accession>
<organism evidence="2 3">
    <name type="scientific">Nocardia albiluteola</name>
    <dbReference type="NCBI Taxonomy" id="2842303"/>
    <lineage>
        <taxon>Bacteria</taxon>
        <taxon>Bacillati</taxon>
        <taxon>Actinomycetota</taxon>
        <taxon>Actinomycetes</taxon>
        <taxon>Mycobacteriales</taxon>
        <taxon>Nocardiaceae</taxon>
        <taxon>Nocardia</taxon>
    </lineage>
</organism>
<dbReference type="Pfam" id="PF13560">
    <property type="entry name" value="HTH_31"/>
    <property type="match status" value="1"/>
</dbReference>
<dbReference type="SMART" id="SM00530">
    <property type="entry name" value="HTH_XRE"/>
    <property type="match status" value="1"/>
</dbReference>
<evidence type="ECO:0000259" key="1">
    <source>
        <dbReference type="PROSITE" id="PS50943"/>
    </source>
</evidence>
<dbReference type="InterPro" id="IPR010982">
    <property type="entry name" value="Lambda_DNA-bd_dom_sf"/>
</dbReference>
<dbReference type="EMBL" id="JAHKNI010000007">
    <property type="protein sequence ID" value="MBU3064080.1"/>
    <property type="molecule type" value="Genomic_DNA"/>
</dbReference>
<dbReference type="PROSITE" id="PS50943">
    <property type="entry name" value="HTH_CROC1"/>
    <property type="match status" value="1"/>
</dbReference>
<dbReference type="Proteomes" id="UP000733379">
    <property type="component" value="Unassembled WGS sequence"/>
</dbReference>
<dbReference type="SUPFAM" id="SSF47413">
    <property type="entry name" value="lambda repressor-like DNA-binding domains"/>
    <property type="match status" value="1"/>
</dbReference>
<name>A0ABS6B2Q9_9NOCA</name>
<dbReference type="InterPro" id="IPR001387">
    <property type="entry name" value="Cro/C1-type_HTH"/>
</dbReference>
<dbReference type="RefSeq" id="WP_215919110.1">
    <property type="nucleotide sequence ID" value="NZ_JAHKNI010000007.1"/>
</dbReference>
<dbReference type="CDD" id="cd00093">
    <property type="entry name" value="HTH_XRE"/>
    <property type="match status" value="1"/>
</dbReference>